<comment type="caution">
    <text evidence="2">The sequence shown here is derived from an EMBL/GenBank/DDBJ whole genome shotgun (WGS) entry which is preliminary data.</text>
</comment>
<gene>
    <name evidence="2" type="ORF">STAS_06761</name>
</gene>
<accession>A0A5A7PCZ5</accession>
<evidence type="ECO:0000313" key="2">
    <source>
        <dbReference type="EMBL" id="GER30803.1"/>
    </source>
</evidence>
<evidence type="ECO:0000256" key="1">
    <source>
        <dbReference type="SAM" id="MobiDB-lite"/>
    </source>
</evidence>
<sequence>MAPTHSLQFPVFSSIVSNSSIPPPSATPPTTSPSTFSHSSNSFTNFASQNPTKNSAAASKNNVALYTVVALMTLAKTLLFSLFASTTTPTSSSISSSTHTRSNNLERSKFLSWPLKQGGNDEIHFIIKNGPRSPAGGGALPLALFNFSKRDTAVLFGNCQRICEQQTEDGNGGSDSLLP</sequence>
<feature type="region of interest" description="Disordered" evidence="1">
    <location>
        <begin position="19"/>
        <end position="54"/>
    </location>
</feature>
<feature type="compositionally biased region" description="Pro residues" evidence="1">
    <location>
        <begin position="21"/>
        <end position="31"/>
    </location>
</feature>
<protein>
    <submittedName>
        <fullName evidence="2">Tetratricopeptide repeat protein</fullName>
    </submittedName>
</protein>
<organism evidence="2 3">
    <name type="scientific">Striga asiatica</name>
    <name type="common">Asiatic witchweed</name>
    <name type="synonym">Buchnera asiatica</name>
    <dbReference type="NCBI Taxonomy" id="4170"/>
    <lineage>
        <taxon>Eukaryota</taxon>
        <taxon>Viridiplantae</taxon>
        <taxon>Streptophyta</taxon>
        <taxon>Embryophyta</taxon>
        <taxon>Tracheophyta</taxon>
        <taxon>Spermatophyta</taxon>
        <taxon>Magnoliopsida</taxon>
        <taxon>eudicotyledons</taxon>
        <taxon>Gunneridae</taxon>
        <taxon>Pentapetalae</taxon>
        <taxon>asterids</taxon>
        <taxon>lamiids</taxon>
        <taxon>Lamiales</taxon>
        <taxon>Orobanchaceae</taxon>
        <taxon>Buchnereae</taxon>
        <taxon>Striga</taxon>
    </lineage>
</organism>
<evidence type="ECO:0000313" key="3">
    <source>
        <dbReference type="Proteomes" id="UP000325081"/>
    </source>
</evidence>
<proteinExistence type="predicted"/>
<dbReference type="EMBL" id="BKCP01004405">
    <property type="protein sequence ID" value="GER30803.1"/>
    <property type="molecule type" value="Genomic_DNA"/>
</dbReference>
<dbReference type="Proteomes" id="UP000325081">
    <property type="component" value="Unassembled WGS sequence"/>
</dbReference>
<feature type="compositionally biased region" description="Low complexity" evidence="1">
    <location>
        <begin position="32"/>
        <end position="54"/>
    </location>
</feature>
<dbReference type="AlphaFoldDB" id="A0A5A7PCZ5"/>
<keyword evidence="3" id="KW-1185">Reference proteome</keyword>
<name>A0A5A7PCZ5_STRAF</name>
<reference evidence="3" key="1">
    <citation type="journal article" date="2019" name="Curr. Biol.">
        <title>Genome Sequence of Striga asiatica Provides Insight into the Evolution of Plant Parasitism.</title>
        <authorList>
            <person name="Yoshida S."/>
            <person name="Kim S."/>
            <person name="Wafula E.K."/>
            <person name="Tanskanen J."/>
            <person name="Kim Y.M."/>
            <person name="Honaas L."/>
            <person name="Yang Z."/>
            <person name="Spallek T."/>
            <person name="Conn C.E."/>
            <person name="Ichihashi Y."/>
            <person name="Cheong K."/>
            <person name="Cui S."/>
            <person name="Der J.P."/>
            <person name="Gundlach H."/>
            <person name="Jiao Y."/>
            <person name="Hori C."/>
            <person name="Ishida J.K."/>
            <person name="Kasahara H."/>
            <person name="Kiba T."/>
            <person name="Kim M.S."/>
            <person name="Koo N."/>
            <person name="Laohavisit A."/>
            <person name="Lee Y.H."/>
            <person name="Lumba S."/>
            <person name="McCourt P."/>
            <person name="Mortimer J.C."/>
            <person name="Mutuku J.M."/>
            <person name="Nomura T."/>
            <person name="Sasaki-Sekimoto Y."/>
            <person name="Seto Y."/>
            <person name="Wang Y."/>
            <person name="Wakatake T."/>
            <person name="Sakakibara H."/>
            <person name="Demura T."/>
            <person name="Yamaguchi S."/>
            <person name="Yoneyama K."/>
            <person name="Manabe R.I."/>
            <person name="Nelson D.C."/>
            <person name="Schulman A.H."/>
            <person name="Timko M.P."/>
            <person name="dePamphilis C.W."/>
            <person name="Choi D."/>
            <person name="Shirasu K."/>
        </authorList>
    </citation>
    <scope>NUCLEOTIDE SEQUENCE [LARGE SCALE GENOMIC DNA]</scope>
    <source>
        <strain evidence="3">cv. UVA1</strain>
    </source>
</reference>